<name>A0ABP7MNF6_9MICO</name>
<proteinExistence type="predicted"/>
<reference evidence="4" key="1">
    <citation type="journal article" date="2019" name="Int. J. Syst. Evol. Microbiol.">
        <title>The Global Catalogue of Microorganisms (GCM) 10K type strain sequencing project: providing services to taxonomists for standard genome sequencing and annotation.</title>
        <authorList>
            <consortium name="The Broad Institute Genomics Platform"/>
            <consortium name="The Broad Institute Genome Sequencing Center for Infectious Disease"/>
            <person name="Wu L."/>
            <person name="Ma J."/>
        </authorList>
    </citation>
    <scope>NUCLEOTIDE SEQUENCE [LARGE SCALE GENOMIC DNA]</scope>
    <source>
        <strain evidence="4">JCM 17024</strain>
    </source>
</reference>
<evidence type="ECO:0000256" key="2">
    <source>
        <dbReference type="SAM" id="SignalP"/>
    </source>
</evidence>
<evidence type="ECO:0000256" key="1">
    <source>
        <dbReference type="SAM" id="MobiDB-lite"/>
    </source>
</evidence>
<feature type="chain" id="PRO_5045942977" evidence="2">
    <location>
        <begin position="26"/>
        <end position="190"/>
    </location>
</feature>
<feature type="signal peptide" evidence="2">
    <location>
        <begin position="1"/>
        <end position="25"/>
    </location>
</feature>
<evidence type="ECO:0000313" key="4">
    <source>
        <dbReference type="Proteomes" id="UP001501591"/>
    </source>
</evidence>
<protein>
    <submittedName>
        <fullName evidence="3">Uncharacterized protein</fullName>
    </submittedName>
</protein>
<comment type="caution">
    <text evidence="3">The sequence shown here is derived from an EMBL/GenBank/DDBJ whole genome shotgun (WGS) entry which is preliminary data.</text>
</comment>
<gene>
    <name evidence="3" type="ORF">GCM10022383_00870</name>
</gene>
<feature type="compositionally biased region" description="Low complexity" evidence="1">
    <location>
        <begin position="25"/>
        <end position="37"/>
    </location>
</feature>
<evidence type="ECO:0000313" key="3">
    <source>
        <dbReference type="EMBL" id="GAA3925482.1"/>
    </source>
</evidence>
<dbReference type="RefSeq" id="WP_344817518.1">
    <property type="nucleotide sequence ID" value="NZ_BAABCP010000001.1"/>
</dbReference>
<feature type="region of interest" description="Disordered" evidence="1">
    <location>
        <begin position="25"/>
        <end position="60"/>
    </location>
</feature>
<dbReference type="EMBL" id="BAABCP010000001">
    <property type="protein sequence ID" value="GAA3925482.1"/>
    <property type="molecule type" value="Genomic_DNA"/>
</dbReference>
<accession>A0ABP7MNF6</accession>
<keyword evidence="2" id="KW-0732">Signal</keyword>
<sequence length="190" mass="20621">MKTRLPLALGILLTALCLAACGSPAAPGTTAPTTKTPDVPKETATSEPVQQTSPPPTIPTPTCETIISEGTVRALQEQGWTYEQREFRIGDVPVESGLECMWADYTTASDHGQMYAWGLLSSEQSRTAQAGLQTDGWLRSSEDGRTYFTEDPAYAIAVDDEGYGMTYEFGDGWVKFADTKQGLLLIEWGD</sequence>
<organism evidence="3 4">
    <name type="scientific">Microbacterium soli</name>
    <dbReference type="NCBI Taxonomy" id="446075"/>
    <lineage>
        <taxon>Bacteria</taxon>
        <taxon>Bacillati</taxon>
        <taxon>Actinomycetota</taxon>
        <taxon>Actinomycetes</taxon>
        <taxon>Micrococcales</taxon>
        <taxon>Microbacteriaceae</taxon>
        <taxon>Microbacterium</taxon>
    </lineage>
</organism>
<dbReference type="Proteomes" id="UP001501591">
    <property type="component" value="Unassembled WGS sequence"/>
</dbReference>
<keyword evidence="4" id="KW-1185">Reference proteome</keyword>